<dbReference type="InterPro" id="IPR009045">
    <property type="entry name" value="Zn_M74/Hedgehog-like"/>
</dbReference>
<evidence type="ECO:0000256" key="9">
    <source>
        <dbReference type="HAMAP-Rule" id="MF_01924"/>
    </source>
</evidence>
<dbReference type="GO" id="GO:0160237">
    <property type="term" value="F:D-Ala-D-Ala dipeptidase activity"/>
    <property type="evidence" value="ECO:0007669"/>
    <property type="project" value="UniProtKB-EC"/>
</dbReference>
<organism evidence="12 13">
    <name type="scientific">Desulfobotulus mexicanus</name>
    <dbReference type="NCBI Taxonomy" id="2586642"/>
    <lineage>
        <taxon>Bacteria</taxon>
        <taxon>Pseudomonadati</taxon>
        <taxon>Thermodesulfobacteriota</taxon>
        <taxon>Desulfobacteria</taxon>
        <taxon>Desulfobacterales</taxon>
        <taxon>Desulfobacteraceae</taxon>
        <taxon>Desulfobotulus</taxon>
    </lineage>
</organism>
<comment type="similarity">
    <text evidence="9 10">Belongs to the peptidase M15D family.</text>
</comment>
<keyword evidence="13" id="KW-1185">Reference proteome</keyword>
<feature type="active site" description="Proton donor/acceptor" evidence="9">
    <location>
        <position position="226"/>
    </location>
</feature>
<dbReference type="HAMAP" id="MF_01924">
    <property type="entry name" value="A_A_dipeptidase"/>
    <property type="match status" value="1"/>
</dbReference>
<dbReference type="InterPro" id="IPR000755">
    <property type="entry name" value="A_A_dipeptidase"/>
</dbReference>
<keyword evidence="6 9" id="KW-0224">Dipeptidase</keyword>
<dbReference type="Proteomes" id="UP000321899">
    <property type="component" value="Unassembled WGS sequence"/>
</dbReference>
<keyword evidence="11" id="KW-0732">Signal</keyword>
<keyword evidence="5 9" id="KW-0862">Zinc</keyword>
<dbReference type="AlphaFoldDB" id="A0A5Q4VEF6"/>
<dbReference type="SUPFAM" id="SSF55166">
    <property type="entry name" value="Hedgehog/DD-peptidase"/>
    <property type="match status" value="1"/>
</dbReference>
<comment type="cofactor">
    <cofactor evidence="9">
        <name>Zn(2+)</name>
        <dbReference type="ChEBI" id="CHEBI:29105"/>
    </cofactor>
    <text evidence="9">Binds 1 zinc ion per subunit.</text>
</comment>
<keyword evidence="7 9" id="KW-0482">Metalloprotease</keyword>
<accession>A0A5Q4VEF6</accession>
<dbReference type="Pfam" id="PF01427">
    <property type="entry name" value="Peptidase_M15"/>
    <property type="match status" value="2"/>
</dbReference>
<reference evidence="12 13" key="1">
    <citation type="submission" date="2019-06" db="EMBL/GenBank/DDBJ databases">
        <title>Desulfobotulus mexicanus sp. nov., a novel sulfate-reducing bacterium isolated from the sediment of an alkaline crater lake in Mexico.</title>
        <authorList>
            <person name="Hirschler-Rea A."/>
        </authorList>
    </citation>
    <scope>NUCLEOTIDE SEQUENCE [LARGE SCALE GENOMIC DNA]</scope>
    <source>
        <strain evidence="12 13">PAR22N</strain>
    </source>
</reference>
<gene>
    <name evidence="12" type="ORF">FIM25_08685</name>
</gene>
<evidence type="ECO:0000256" key="1">
    <source>
        <dbReference type="ARBA" id="ARBA00001362"/>
    </source>
</evidence>
<dbReference type="GO" id="GO:0071555">
    <property type="term" value="P:cell wall organization"/>
    <property type="evidence" value="ECO:0007669"/>
    <property type="project" value="UniProtKB-KW"/>
</dbReference>
<evidence type="ECO:0000256" key="6">
    <source>
        <dbReference type="ARBA" id="ARBA00022997"/>
    </source>
</evidence>
<evidence type="ECO:0000256" key="2">
    <source>
        <dbReference type="ARBA" id="ARBA00022670"/>
    </source>
</evidence>
<evidence type="ECO:0000256" key="3">
    <source>
        <dbReference type="ARBA" id="ARBA00022723"/>
    </source>
</evidence>
<evidence type="ECO:0000313" key="12">
    <source>
        <dbReference type="EMBL" id="TYT74662.1"/>
    </source>
</evidence>
<dbReference type="EMBL" id="VDMB01000009">
    <property type="protein sequence ID" value="TYT74662.1"/>
    <property type="molecule type" value="Genomic_DNA"/>
</dbReference>
<dbReference type="RefSeq" id="WP_139448318.1">
    <property type="nucleotide sequence ID" value="NZ_VDMB01000009.1"/>
</dbReference>
<evidence type="ECO:0000256" key="5">
    <source>
        <dbReference type="ARBA" id="ARBA00022833"/>
    </source>
</evidence>
<evidence type="ECO:0000256" key="4">
    <source>
        <dbReference type="ARBA" id="ARBA00022801"/>
    </source>
</evidence>
<dbReference type="OrthoDB" id="9801430at2"/>
<keyword evidence="4 9" id="KW-0378">Hydrolase</keyword>
<dbReference type="EC" id="3.4.13.22" evidence="9 10"/>
<comment type="catalytic activity">
    <reaction evidence="1 9 10">
        <text>D-alanyl-D-alanine + H2O = 2 D-alanine</text>
        <dbReference type="Rhea" id="RHEA:20661"/>
        <dbReference type="ChEBI" id="CHEBI:15377"/>
        <dbReference type="ChEBI" id="CHEBI:57416"/>
        <dbReference type="ChEBI" id="CHEBI:57822"/>
        <dbReference type="EC" id="3.4.13.22"/>
    </reaction>
</comment>
<evidence type="ECO:0000313" key="13">
    <source>
        <dbReference type="Proteomes" id="UP000321899"/>
    </source>
</evidence>
<evidence type="ECO:0000256" key="7">
    <source>
        <dbReference type="ARBA" id="ARBA00023049"/>
    </source>
</evidence>
<name>A0A5Q4VEF6_9BACT</name>
<dbReference type="GO" id="GO:0008270">
    <property type="term" value="F:zinc ion binding"/>
    <property type="evidence" value="ECO:0007669"/>
    <property type="project" value="UniProtKB-UniRule"/>
</dbReference>
<comment type="function">
    <text evidence="9 10">Catalyzes hydrolysis of the D-alanyl-D-alanine dipeptide.</text>
</comment>
<keyword evidence="3 9" id="KW-0479">Metal-binding</keyword>
<keyword evidence="8 10" id="KW-0961">Cell wall biogenesis/degradation</keyword>
<feature type="binding site" evidence="9">
    <location>
        <position position="143"/>
    </location>
    <ligand>
        <name>Zn(2+)</name>
        <dbReference type="ChEBI" id="CHEBI:29105"/>
        <note>catalytic</note>
    </ligand>
</feature>
<evidence type="ECO:0000256" key="8">
    <source>
        <dbReference type="ARBA" id="ARBA00023316"/>
    </source>
</evidence>
<comment type="caution">
    <text evidence="12">The sequence shown here is derived from an EMBL/GenBank/DDBJ whole genome shotgun (WGS) entry which is preliminary data.</text>
</comment>
<sequence length="247" mass="28801">MKWFTTLLFFLCSATAFASEIPDSFVEIREVIPEILMDIRYVTEHNFAGAKVDGYEAAKCYLTRKAAHALSGVQDDLRPFGFGLKIYDCYRPQRAVNHFVRWAEDLHDTKTRTEFYPTVDKRHLFRDGYIARRSGHSRGSTVDLTIVDLSPEPQPSFILGKTEQKACFLPAAERFKDNGLDMGTGFDCFHELSHPENPALPEQQRAYRLILKTLMEKHGFRYYDKEWWHFTLKNESFPDTYFDFVVK</sequence>
<dbReference type="PANTHER" id="PTHR43126">
    <property type="entry name" value="D-ALANYL-D-ALANINE DIPEPTIDASE"/>
    <property type="match status" value="1"/>
</dbReference>
<feature type="site" description="Transition state stabilizer" evidence="9">
    <location>
        <position position="91"/>
    </location>
</feature>
<dbReference type="GO" id="GO:0008237">
    <property type="term" value="F:metallopeptidase activity"/>
    <property type="evidence" value="ECO:0007669"/>
    <property type="project" value="UniProtKB-KW"/>
</dbReference>
<feature type="signal peptide" evidence="11">
    <location>
        <begin position="1"/>
        <end position="18"/>
    </location>
</feature>
<proteinExistence type="inferred from homology"/>
<feature type="chain" id="PRO_5024270970" description="D-alanyl-D-alanine dipeptidase" evidence="11">
    <location>
        <begin position="19"/>
        <end position="247"/>
    </location>
</feature>
<dbReference type="Gene3D" id="3.30.1380.10">
    <property type="match status" value="1"/>
</dbReference>
<feature type="binding site" evidence="9">
    <location>
        <position position="136"/>
    </location>
    <ligand>
        <name>Zn(2+)</name>
        <dbReference type="ChEBI" id="CHEBI:29105"/>
        <note>catalytic</note>
    </ligand>
</feature>
<feature type="binding site" evidence="9">
    <location>
        <position position="229"/>
    </location>
    <ligand>
        <name>Zn(2+)</name>
        <dbReference type="ChEBI" id="CHEBI:29105"/>
        <note>catalytic</note>
    </ligand>
</feature>
<dbReference type="GO" id="GO:0006508">
    <property type="term" value="P:proteolysis"/>
    <property type="evidence" value="ECO:0007669"/>
    <property type="project" value="UniProtKB-KW"/>
</dbReference>
<evidence type="ECO:0000256" key="10">
    <source>
        <dbReference type="PIRNR" id="PIRNR026671"/>
    </source>
</evidence>
<evidence type="ECO:0000256" key="11">
    <source>
        <dbReference type="SAM" id="SignalP"/>
    </source>
</evidence>
<dbReference type="PANTHER" id="PTHR43126:SF1">
    <property type="entry name" value="D-ALANYL-D-ALANINE DIPEPTIDASE"/>
    <property type="match status" value="1"/>
</dbReference>
<protein>
    <recommendedName>
        <fullName evidence="9 10">D-alanyl-D-alanine dipeptidase</fullName>
        <shortName evidence="9 10">D-Ala-D-Ala dipeptidase</shortName>
        <ecNumber evidence="9 10">3.4.13.22</ecNumber>
    </recommendedName>
</protein>
<keyword evidence="2 9" id="KW-0645">Protease</keyword>
<dbReference type="CDD" id="cd14817">
    <property type="entry name" value="D-Ala-D-Ala_dipeptidase_VanX"/>
    <property type="match status" value="1"/>
</dbReference>
<dbReference type="PIRSF" id="PIRSF026671">
    <property type="entry name" value="AA_dipeptidase"/>
    <property type="match status" value="1"/>
</dbReference>